<dbReference type="AlphaFoldDB" id="A0A0P1B5B3"/>
<proteinExistence type="predicted"/>
<sequence length="76" mass="8369">MSSVVISQILLQKFQALGRIVSNVNENQCQRSKFLFNRNVLGGGLAHVRSYSDLKAAAMRYVDELLAACAAKLEIV</sequence>
<accession>A0A0P1B5B3</accession>
<name>A0A0P1B5B3_PLAHL</name>
<dbReference type="GeneID" id="36402765"/>
<organism evidence="1 2">
    <name type="scientific">Plasmopara halstedii</name>
    <name type="common">Downy mildew of sunflower</name>
    <dbReference type="NCBI Taxonomy" id="4781"/>
    <lineage>
        <taxon>Eukaryota</taxon>
        <taxon>Sar</taxon>
        <taxon>Stramenopiles</taxon>
        <taxon>Oomycota</taxon>
        <taxon>Peronosporomycetes</taxon>
        <taxon>Peronosporales</taxon>
        <taxon>Peronosporaceae</taxon>
        <taxon>Plasmopara</taxon>
    </lineage>
</organism>
<dbReference type="RefSeq" id="XP_024586346.1">
    <property type="nucleotide sequence ID" value="XM_024721227.1"/>
</dbReference>
<dbReference type="EMBL" id="CCYD01003101">
    <property type="protein sequence ID" value="CEG49977.1"/>
    <property type="molecule type" value="Genomic_DNA"/>
</dbReference>
<dbReference type="Proteomes" id="UP000054928">
    <property type="component" value="Unassembled WGS sequence"/>
</dbReference>
<evidence type="ECO:0000313" key="2">
    <source>
        <dbReference type="Proteomes" id="UP000054928"/>
    </source>
</evidence>
<evidence type="ECO:0000313" key="1">
    <source>
        <dbReference type="EMBL" id="CEG49977.1"/>
    </source>
</evidence>
<reference evidence="2" key="1">
    <citation type="submission" date="2014-09" db="EMBL/GenBank/DDBJ databases">
        <authorList>
            <person name="Sharma Rahul"/>
            <person name="Thines Marco"/>
        </authorList>
    </citation>
    <scope>NUCLEOTIDE SEQUENCE [LARGE SCALE GENOMIC DNA]</scope>
</reference>
<protein>
    <submittedName>
        <fullName evidence="1">Uncharacterized protein</fullName>
    </submittedName>
</protein>
<keyword evidence="2" id="KW-1185">Reference proteome</keyword>